<gene>
    <name evidence="2" type="ORF">Daesc_005659</name>
</gene>
<reference evidence="2 3" key="1">
    <citation type="journal article" date="2024" name="Front Chem Biol">
        <title>Unveiling the potential of Daldinia eschscholtzii MFLUCC 19-0629 through bioactivity and bioinformatics studies for enhanced sustainable agriculture production.</title>
        <authorList>
            <person name="Brooks S."/>
            <person name="Weaver J.A."/>
            <person name="Klomchit A."/>
            <person name="Alharthi S.A."/>
            <person name="Onlamun T."/>
            <person name="Nurani R."/>
            <person name="Vong T.K."/>
            <person name="Alberti F."/>
            <person name="Greco C."/>
        </authorList>
    </citation>
    <scope>NUCLEOTIDE SEQUENCE [LARGE SCALE GENOMIC DNA]</scope>
    <source>
        <strain evidence="2">MFLUCC 19-0629</strain>
    </source>
</reference>
<comment type="caution">
    <text evidence="2">The sequence shown here is derived from an EMBL/GenBank/DDBJ whole genome shotgun (WGS) entry which is preliminary data.</text>
</comment>
<organism evidence="2 3">
    <name type="scientific">Daldinia eschscholtzii</name>
    <dbReference type="NCBI Taxonomy" id="292717"/>
    <lineage>
        <taxon>Eukaryota</taxon>
        <taxon>Fungi</taxon>
        <taxon>Dikarya</taxon>
        <taxon>Ascomycota</taxon>
        <taxon>Pezizomycotina</taxon>
        <taxon>Sordariomycetes</taxon>
        <taxon>Xylariomycetidae</taxon>
        <taxon>Xylariales</taxon>
        <taxon>Hypoxylaceae</taxon>
        <taxon>Daldinia</taxon>
    </lineage>
</organism>
<dbReference type="Proteomes" id="UP001369815">
    <property type="component" value="Unassembled WGS sequence"/>
</dbReference>
<sequence length="264" mass="29776">MPAEMALLQDAKQDTGVIQSRPDTERSRDLFDKNNNTPKVISELKTNSKMSRSEAQPCTFADIAVSYRVYILDDLLAEPQEIVHDWSRNLLYISQRHRQGHNFAPIELSSEILIFDISTGDIIASIDISPYAGPHCMVLDASCSYLHVYVNGGTIWIDPETRIVTNFEPIQGRRRGERTTEDFIAEVDLRSGKMRQRINVPEGDRNSTDGRHISFSTPAIRFASRSSSSRLPVIDVANDHVIDVIKAKFPVKAIYVTSRNIMLV</sequence>
<feature type="region of interest" description="Disordered" evidence="1">
    <location>
        <begin position="1"/>
        <end position="29"/>
    </location>
</feature>
<evidence type="ECO:0000256" key="1">
    <source>
        <dbReference type="SAM" id="MobiDB-lite"/>
    </source>
</evidence>
<keyword evidence="3" id="KW-1185">Reference proteome</keyword>
<accession>A0AAX6MLJ8</accession>
<evidence type="ECO:0000313" key="2">
    <source>
        <dbReference type="EMBL" id="KAK6953356.1"/>
    </source>
</evidence>
<dbReference type="InterPro" id="IPR011048">
    <property type="entry name" value="Haem_d1_sf"/>
</dbReference>
<name>A0AAX6MLJ8_9PEZI</name>
<evidence type="ECO:0008006" key="4">
    <source>
        <dbReference type="Google" id="ProtNLM"/>
    </source>
</evidence>
<dbReference type="SUPFAM" id="SSF51004">
    <property type="entry name" value="C-terminal (heme d1) domain of cytochrome cd1-nitrite reductase"/>
    <property type="match status" value="1"/>
</dbReference>
<dbReference type="AlphaFoldDB" id="A0AAX6MLJ8"/>
<dbReference type="EMBL" id="JBANMG010000005">
    <property type="protein sequence ID" value="KAK6953356.1"/>
    <property type="molecule type" value="Genomic_DNA"/>
</dbReference>
<evidence type="ECO:0000313" key="3">
    <source>
        <dbReference type="Proteomes" id="UP001369815"/>
    </source>
</evidence>
<proteinExistence type="predicted"/>
<protein>
    <recommendedName>
        <fullName evidence="4">SMP-30/Gluconolactonase/LRE-like region domain-containing protein</fullName>
    </recommendedName>
</protein>